<dbReference type="GO" id="GO:0004222">
    <property type="term" value="F:metalloendopeptidase activity"/>
    <property type="evidence" value="ECO:0007669"/>
    <property type="project" value="TreeGrafter"/>
</dbReference>
<protein>
    <recommendedName>
        <fullName evidence="8">Multiple EGF-like-domain protein 3</fullName>
    </recommendedName>
</protein>
<feature type="compositionally biased region" description="Basic and acidic residues" evidence="4">
    <location>
        <begin position="490"/>
        <end position="501"/>
    </location>
</feature>
<proteinExistence type="predicted"/>
<name>A0A2S9XC26_9BACT</name>
<sequence>MAAKLIDSFTWSAPLVALAFTLAPASAVAGPPQLSFDSWNGDNNVSTRPASHSPGSHITVANETETLASVAVRVDLNIGGSLKFVVFRHVDDNQHELIYVSQPKFFADDGMSWKQSNVFTLELPPGNYDIGAIASVGGDWQFDYVPASIGNFSSQVKNPNFANYPLPNIEGHHTSDAAVRLYVINPICGDGVVEGNEVCDDNNHNNSDGCLDTCVPASCGDAQVWVGHEDCDDANDNNHDACLNTCEVASCGDGFTWVGHEDCDDANDNNHDICLNTCVEASCGDGYVGPGEGCDDANFEDDDGCSNTCVAASCGDGIVQLDEACDDANMVDDDDCTNACTAPTCGDGIVQAAEGCDDANGVNDDDCTNMCTTPACGDGIVQDSEACDDGNREPGDECTNDCGSPSCGDGIIQAGEACDDGNQVEDDACTNMCAAPTCGDGIVQPGETCDDGNTDDGDGCGFDCTLEGDESGGGGDGETGGETGDGPAAHNEDGCHCSSDDERRRGAPLLVFGLGLAAMIRRRWR</sequence>
<dbReference type="Proteomes" id="UP000238823">
    <property type="component" value="Unassembled WGS sequence"/>
</dbReference>
<keyword evidence="2" id="KW-0677">Repeat</keyword>
<evidence type="ECO:0000256" key="2">
    <source>
        <dbReference type="ARBA" id="ARBA00022737"/>
    </source>
</evidence>
<dbReference type="OrthoDB" id="7107787at2"/>
<accession>A0A2S9XC26</accession>
<dbReference type="PANTHER" id="PTHR46130:SF3">
    <property type="entry name" value="CHROMOSOME UNDETERMINED SCAFFOLD_33, WHOLE GENOME SHOTGUN SEQUENCE"/>
    <property type="match status" value="1"/>
</dbReference>
<keyword evidence="1 5" id="KW-0732">Signal</keyword>
<evidence type="ECO:0000256" key="3">
    <source>
        <dbReference type="ARBA" id="ARBA00023157"/>
    </source>
</evidence>
<dbReference type="GO" id="GO:0007166">
    <property type="term" value="P:cell surface receptor signaling pathway"/>
    <property type="evidence" value="ECO:0007669"/>
    <property type="project" value="TreeGrafter"/>
</dbReference>
<gene>
    <name evidence="6" type="ORF">ENSA7_82990</name>
</gene>
<evidence type="ECO:0000313" key="6">
    <source>
        <dbReference type="EMBL" id="PRP90414.1"/>
    </source>
</evidence>
<organism evidence="6 7">
    <name type="scientific">Enhygromyxa salina</name>
    <dbReference type="NCBI Taxonomy" id="215803"/>
    <lineage>
        <taxon>Bacteria</taxon>
        <taxon>Pseudomonadati</taxon>
        <taxon>Myxococcota</taxon>
        <taxon>Polyangia</taxon>
        <taxon>Nannocystales</taxon>
        <taxon>Nannocystaceae</taxon>
        <taxon>Enhygromyxa</taxon>
    </lineage>
</organism>
<dbReference type="NCBIfam" id="TIGR02232">
    <property type="entry name" value="myxo_disulf_rpt"/>
    <property type="match status" value="7"/>
</dbReference>
<feature type="compositionally biased region" description="Gly residues" evidence="4">
    <location>
        <begin position="471"/>
        <end position="484"/>
    </location>
</feature>
<dbReference type="InterPro" id="IPR043543">
    <property type="entry name" value="PAPPA/PAPPA2"/>
</dbReference>
<feature type="signal peptide" evidence="5">
    <location>
        <begin position="1"/>
        <end position="29"/>
    </location>
</feature>
<reference evidence="6 7" key="1">
    <citation type="submission" date="2018-03" db="EMBL/GenBank/DDBJ databases">
        <title>Draft Genome Sequences of the Obligatory Marine Myxobacteria Enhygromyxa salina SWB007.</title>
        <authorList>
            <person name="Poehlein A."/>
            <person name="Moghaddam J.A."/>
            <person name="Harms H."/>
            <person name="Alanjari M."/>
            <person name="Koenig G.M."/>
            <person name="Daniel R."/>
            <person name="Schaeberle T.F."/>
        </authorList>
    </citation>
    <scope>NUCLEOTIDE SEQUENCE [LARGE SCALE GENOMIC DNA]</scope>
    <source>
        <strain evidence="6 7">SWB007</strain>
    </source>
</reference>
<evidence type="ECO:0000256" key="5">
    <source>
        <dbReference type="SAM" id="SignalP"/>
    </source>
</evidence>
<comment type="caution">
    <text evidence="6">The sequence shown here is derived from an EMBL/GenBank/DDBJ whole genome shotgun (WGS) entry which is preliminary data.</text>
</comment>
<keyword evidence="3" id="KW-1015">Disulfide bond</keyword>
<dbReference type="GO" id="GO:0006508">
    <property type="term" value="P:proteolysis"/>
    <property type="evidence" value="ECO:0007669"/>
    <property type="project" value="TreeGrafter"/>
</dbReference>
<evidence type="ECO:0000313" key="7">
    <source>
        <dbReference type="Proteomes" id="UP000238823"/>
    </source>
</evidence>
<dbReference type="Pfam" id="PF13948">
    <property type="entry name" value="DUF4215"/>
    <property type="match status" value="4"/>
</dbReference>
<evidence type="ECO:0000256" key="4">
    <source>
        <dbReference type="SAM" id="MobiDB-lite"/>
    </source>
</evidence>
<dbReference type="GO" id="GO:0005615">
    <property type="term" value="C:extracellular space"/>
    <property type="evidence" value="ECO:0007669"/>
    <property type="project" value="TreeGrafter"/>
</dbReference>
<dbReference type="EMBL" id="PVNL01000192">
    <property type="protein sequence ID" value="PRP90414.1"/>
    <property type="molecule type" value="Genomic_DNA"/>
</dbReference>
<dbReference type="PANTHER" id="PTHR46130">
    <property type="entry name" value="LAMGL DOMAIN-CONTAINING PROTEIN"/>
    <property type="match status" value="1"/>
</dbReference>
<evidence type="ECO:0000256" key="1">
    <source>
        <dbReference type="ARBA" id="ARBA00022729"/>
    </source>
</evidence>
<dbReference type="AlphaFoldDB" id="A0A2S9XC26"/>
<feature type="region of interest" description="Disordered" evidence="4">
    <location>
        <begin position="471"/>
        <end position="501"/>
    </location>
</feature>
<dbReference type="RefSeq" id="WP_106095032.1">
    <property type="nucleotide sequence ID" value="NZ_PVNL01000192.1"/>
</dbReference>
<evidence type="ECO:0008006" key="8">
    <source>
        <dbReference type="Google" id="ProtNLM"/>
    </source>
</evidence>
<feature type="chain" id="PRO_5015506569" description="Multiple EGF-like-domain protein 3" evidence="5">
    <location>
        <begin position="30"/>
        <end position="525"/>
    </location>
</feature>
<dbReference type="InterPro" id="IPR011936">
    <property type="entry name" value="Myxo_disulph_rpt"/>
</dbReference>